<dbReference type="PANTHER" id="PTHR23152">
    <property type="entry name" value="2-OXOGLUTARATE DEHYDROGENASE"/>
    <property type="match status" value="1"/>
</dbReference>
<dbReference type="FunFam" id="3.40.50.11610:FF:000003">
    <property type="entry name" value="2-oxoglutarate dehydrogenase, isoform X4"/>
    <property type="match status" value="1"/>
</dbReference>
<dbReference type="AlphaFoldDB" id="A0A8E0RLQ6"/>
<dbReference type="GO" id="GO:0006099">
    <property type="term" value="P:tricarboxylic acid cycle"/>
    <property type="evidence" value="ECO:0007669"/>
    <property type="project" value="TreeGrafter"/>
</dbReference>
<evidence type="ECO:0000313" key="6">
    <source>
        <dbReference type="EMBL" id="KAA0185608.1"/>
    </source>
</evidence>
<name>A0A8E0RLQ6_9TREM</name>
<keyword evidence="7" id="KW-1185">Reference proteome</keyword>
<comment type="cofactor">
    <cofactor evidence="1">
        <name>thiamine diphosphate</name>
        <dbReference type="ChEBI" id="CHEBI:58937"/>
    </cofactor>
</comment>
<evidence type="ECO:0000256" key="4">
    <source>
        <dbReference type="ARBA" id="ARBA00023052"/>
    </source>
</evidence>
<dbReference type="EMBL" id="LUCM01010354">
    <property type="protein sequence ID" value="KAA0185608.1"/>
    <property type="molecule type" value="Genomic_DNA"/>
</dbReference>
<evidence type="ECO:0000259" key="5">
    <source>
        <dbReference type="Pfam" id="PF16870"/>
    </source>
</evidence>
<dbReference type="GO" id="GO:0005739">
    <property type="term" value="C:mitochondrion"/>
    <property type="evidence" value="ECO:0007669"/>
    <property type="project" value="TreeGrafter"/>
</dbReference>
<organism evidence="6 7">
    <name type="scientific">Fasciolopsis buskii</name>
    <dbReference type="NCBI Taxonomy" id="27845"/>
    <lineage>
        <taxon>Eukaryota</taxon>
        <taxon>Metazoa</taxon>
        <taxon>Spiralia</taxon>
        <taxon>Lophotrochozoa</taxon>
        <taxon>Platyhelminthes</taxon>
        <taxon>Trematoda</taxon>
        <taxon>Digenea</taxon>
        <taxon>Plagiorchiida</taxon>
        <taxon>Echinostomata</taxon>
        <taxon>Echinostomatoidea</taxon>
        <taxon>Fasciolidae</taxon>
        <taxon>Fasciolopsis</taxon>
    </lineage>
</organism>
<dbReference type="InterPro" id="IPR042179">
    <property type="entry name" value="KGD_C_sf"/>
</dbReference>
<dbReference type="InterPro" id="IPR011603">
    <property type="entry name" value="2oxoglutarate_DH_E1"/>
</dbReference>
<sequence>MIVFTPKSLLRHPDAKSPFDDFLPGSEFHRFIPEEGPAAEQPESVKKLILCCGKIYYDLVKERQTLGLDQQIAIGRVEQITPFPYDLIKAELERYPDATLQWVQEEHKNMGAWSYVRPRVHHLIHSCMPDRLHKTITYAGRQPSASTAAGHKAMHLMEISLYLKNALTLD</sequence>
<accession>A0A8E0RLQ6</accession>
<protein>
    <submittedName>
        <fullName evidence="6">2-oxoglutarate dehydrogenase E1 component</fullName>
    </submittedName>
</protein>
<dbReference type="OrthoDB" id="413077at2759"/>
<keyword evidence="3" id="KW-0560">Oxidoreductase</keyword>
<proteinExistence type="inferred from homology"/>
<dbReference type="InterPro" id="IPR031717">
    <property type="entry name" value="ODO-1/KGD_C"/>
</dbReference>
<dbReference type="Gene3D" id="3.40.50.11610">
    <property type="entry name" value="Multifunctional 2-oxoglutarate metabolism enzyme, C-terminal domain"/>
    <property type="match status" value="1"/>
</dbReference>
<dbReference type="PANTHER" id="PTHR23152:SF4">
    <property type="entry name" value="2-OXOADIPATE DEHYDROGENASE COMPLEX COMPONENT E1"/>
    <property type="match status" value="1"/>
</dbReference>
<evidence type="ECO:0000256" key="2">
    <source>
        <dbReference type="ARBA" id="ARBA00006936"/>
    </source>
</evidence>
<gene>
    <name evidence="6" type="ORF">FBUS_03778</name>
</gene>
<comment type="caution">
    <text evidence="6">The sequence shown here is derived from an EMBL/GenBank/DDBJ whole genome shotgun (WGS) entry which is preliminary data.</text>
</comment>
<dbReference type="GO" id="GO:0004591">
    <property type="term" value="F:oxoglutarate dehydrogenase (succinyl-transferring) activity"/>
    <property type="evidence" value="ECO:0007669"/>
    <property type="project" value="TreeGrafter"/>
</dbReference>
<evidence type="ECO:0000256" key="3">
    <source>
        <dbReference type="ARBA" id="ARBA00023002"/>
    </source>
</evidence>
<dbReference type="GO" id="GO:0030976">
    <property type="term" value="F:thiamine pyrophosphate binding"/>
    <property type="evidence" value="ECO:0007669"/>
    <property type="project" value="InterPro"/>
</dbReference>
<reference evidence="6" key="1">
    <citation type="submission" date="2019-05" db="EMBL/GenBank/DDBJ databases">
        <title>Annotation for the trematode Fasciolopsis buski.</title>
        <authorList>
            <person name="Choi Y.-J."/>
        </authorList>
    </citation>
    <scope>NUCLEOTIDE SEQUENCE</scope>
    <source>
        <strain evidence="6">HT</strain>
        <tissue evidence="6">Whole worm</tissue>
    </source>
</reference>
<feature type="domain" description="2-oxoglutarate dehydrogenase E1 component/KDG C-terminal" evidence="5">
    <location>
        <begin position="16"/>
        <end position="167"/>
    </location>
</feature>
<comment type="similarity">
    <text evidence="2">Belongs to the alpha-ketoglutarate dehydrogenase family.</text>
</comment>
<evidence type="ECO:0000313" key="7">
    <source>
        <dbReference type="Proteomes" id="UP000728185"/>
    </source>
</evidence>
<keyword evidence="4" id="KW-0786">Thiamine pyrophosphate</keyword>
<dbReference type="GO" id="GO:0045252">
    <property type="term" value="C:oxoglutarate dehydrogenase complex"/>
    <property type="evidence" value="ECO:0007669"/>
    <property type="project" value="TreeGrafter"/>
</dbReference>
<dbReference type="Pfam" id="PF16870">
    <property type="entry name" value="OxoGdeHyase_C"/>
    <property type="match status" value="1"/>
</dbReference>
<dbReference type="Proteomes" id="UP000728185">
    <property type="component" value="Unassembled WGS sequence"/>
</dbReference>
<evidence type="ECO:0000256" key="1">
    <source>
        <dbReference type="ARBA" id="ARBA00001964"/>
    </source>
</evidence>